<organism evidence="11 12">
    <name type="scientific">Anaerorhabdus furcosa</name>
    <dbReference type="NCBI Taxonomy" id="118967"/>
    <lineage>
        <taxon>Bacteria</taxon>
        <taxon>Bacillati</taxon>
        <taxon>Bacillota</taxon>
        <taxon>Erysipelotrichia</taxon>
        <taxon>Erysipelotrichales</taxon>
        <taxon>Erysipelotrichaceae</taxon>
        <taxon>Anaerorhabdus</taxon>
    </lineage>
</organism>
<dbReference type="GO" id="GO:0005886">
    <property type="term" value="C:plasma membrane"/>
    <property type="evidence" value="ECO:0007669"/>
    <property type="project" value="UniProtKB-SubCell"/>
</dbReference>
<evidence type="ECO:0000313" key="12">
    <source>
        <dbReference type="Proteomes" id="UP000243297"/>
    </source>
</evidence>
<dbReference type="PANTHER" id="PTHR33989:SF4">
    <property type="entry name" value="PTS SYSTEM N,N'-DIACETYLCHITOBIOSE-SPECIFIC EIIC COMPONENT"/>
    <property type="match status" value="1"/>
</dbReference>
<evidence type="ECO:0000256" key="8">
    <source>
        <dbReference type="PIRNR" id="PIRNR006351"/>
    </source>
</evidence>
<evidence type="ECO:0000256" key="3">
    <source>
        <dbReference type="ARBA" id="ARBA00022475"/>
    </source>
</evidence>
<evidence type="ECO:0000256" key="4">
    <source>
        <dbReference type="ARBA" id="ARBA00022597"/>
    </source>
</evidence>
<keyword evidence="4 8" id="KW-0762">Sugar transport</keyword>
<gene>
    <name evidence="11" type="ORF">SAMN02745191_1568</name>
</gene>
<feature type="transmembrane region" description="Helical" evidence="9">
    <location>
        <begin position="386"/>
        <end position="412"/>
    </location>
</feature>
<dbReference type="Proteomes" id="UP000243297">
    <property type="component" value="Unassembled WGS sequence"/>
</dbReference>
<protein>
    <recommendedName>
        <fullName evidence="8">Permease IIC component</fullName>
    </recommendedName>
</protein>
<evidence type="ECO:0000256" key="9">
    <source>
        <dbReference type="SAM" id="Phobius"/>
    </source>
</evidence>
<feature type="transmembrane region" description="Helical" evidence="9">
    <location>
        <begin position="73"/>
        <end position="91"/>
    </location>
</feature>
<dbReference type="PIRSF" id="PIRSF006351">
    <property type="entry name" value="PTS_EIIC-Cellobiose"/>
    <property type="match status" value="1"/>
</dbReference>
<dbReference type="STRING" id="118967.SAMN02745191_1568"/>
<dbReference type="RefSeq" id="WP_078711967.1">
    <property type="nucleotide sequence ID" value="NZ_FUWY01000004.1"/>
</dbReference>
<sequence>MNKFFDKIENKLLPLVEIVQSNKYLSAIQYGMMCMMPLMMVGAFCCVISDFPLEAYQTFMAGVFGQELWANWNWGYINVATMGISSIAAIIGTTYELARKDKVNPIPAVIVALMSFFLVMAFTSDGSGFLFSEFSARNLFLALIISIGTEAIYNFCIKKNITIKMPESVPAFVSQQFTAVIPAAICCVLFLIIRVVASNSNFGTVSNIIYTILQAPLTNLGTSFVGTIVCTILNSLIWMFGIHGTNVIQTVWTPLWQAARDANLQVYIQNAAAIRPYIVTDAFGDMVIFLTGTGLTLPLVIEMIFMCKSARIKAVGKTALIPGIFNVNEPVIFGLPIVLNPVMLIPFVLSPVICVSLAYAAMNFGFVPRPTGTPVPWTLPAPFGGWMMTGSWTGGLLQIVLLLISGLIYYPFIKALDKKYKEEENAKMNERIDEK</sequence>
<dbReference type="EMBL" id="FUWY01000004">
    <property type="protein sequence ID" value="SJZ76940.1"/>
    <property type="molecule type" value="Genomic_DNA"/>
</dbReference>
<dbReference type="NCBIfam" id="TIGR00410">
    <property type="entry name" value="lacE"/>
    <property type="match status" value="1"/>
</dbReference>
<evidence type="ECO:0000256" key="6">
    <source>
        <dbReference type="ARBA" id="ARBA00022989"/>
    </source>
</evidence>
<dbReference type="PROSITE" id="PS51105">
    <property type="entry name" value="PTS_EIIC_TYPE_3"/>
    <property type="match status" value="1"/>
</dbReference>
<feature type="transmembrane region" description="Helical" evidence="9">
    <location>
        <begin position="342"/>
        <end position="366"/>
    </location>
</feature>
<keyword evidence="5 9" id="KW-0812">Transmembrane</keyword>
<dbReference type="InterPro" id="IPR003352">
    <property type="entry name" value="PTS_EIIC"/>
</dbReference>
<keyword evidence="7 8" id="KW-0472">Membrane</keyword>
<proteinExistence type="predicted"/>
<dbReference type="GO" id="GO:0008982">
    <property type="term" value="F:protein-N(PI)-phosphohistidine-sugar phosphotransferase activity"/>
    <property type="evidence" value="ECO:0007669"/>
    <property type="project" value="UniProtKB-UniRule"/>
</dbReference>
<dbReference type="GO" id="GO:0009401">
    <property type="term" value="P:phosphoenolpyruvate-dependent sugar phosphotransferase system"/>
    <property type="evidence" value="ECO:0007669"/>
    <property type="project" value="InterPro"/>
</dbReference>
<feature type="transmembrane region" description="Helical" evidence="9">
    <location>
        <begin position="30"/>
        <end position="53"/>
    </location>
</feature>
<keyword evidence="6 9" id="KW-1133">Transmembrane helix</keyword>
<reference evidence="12" key="1">
    <citation type="submission" date="2017-02" db="EMBL/GenBank/DDBJ databases">
        <authorList>
            <person name="Varghese N."/>
            <person name="Submissions S."/>
        </authorList>
    </citation>
    <scope>NUCLEOTIDE SEQUENCE [LARGE SCALE GENOMIC DNA]</scope>
    <source>
        <strain evidence="12">ATCC 25662</strain>
    </source>
</reference>
<evidence type="ECO:0000256" key="2">
    <source>
        <dbReference type="ARBA" id="ARBA00022448"/>
    </source>
</evidence>
<keyword evidence="3 8" id="KW-1003">Cell membrane</keyword>
<evidence type="ECO:0000313" key="11">
    <source>
        <dbReference type="EMBL" id="SJZ76940.1"/>
    </source>
</evidence>
<dbReference type="InterPro" id="IPR051088">
    <property type="entry name" value="PTS_Sugar-EIIC/EIIB"/>
</dbReference>
<comment type="function">
    <text evidence="8">The phosphoenolpyruvate-dependent sugar phosphotransferase system (PTS), a major carbohydrate active -transport system, catalyzes the phosphorylation of incoming sugar substrates concomitant with their translocation across the cell membrane.</text>
</comment>
<evidence type="ECO:0000259" key="10">
    <source>
        <dbReference type="PROSITE" id="PS51105"/>
    </source>
</evidence>
<feature type="transmembrane region" description="Helical" evidence="9">
    <location>
        <begin position="177"/>
        <end position="197"/>
    </location>
</feature>
<dbReference type="Pfam" id="PF02378">
    <property type="entry name" value="PTS_EIIC"/>
    <property type="match status" value="1"/>
</dbReference>
<dbReference type="InterPro" id="IPR004501">
    <property type="entry name" value="PTS_EIIC_3"/>
</dbReference>
<keyword evidence="2 8" id="KW-0813">Transport</keyword>
<feature type="transmembrane region" description="Helical" evidence="9">
    <location>
        <begin position="134"/>
        <end position="156"/>
    </location>
</feature>
<accession>A0A1T4NCE5</accession>
<dbReference type="PANTHER" id="PTHR33989">
    <property type="match status" value="1"/>
</dbReference>
<dbReference type="InterPro" id="IPR004796">
    <property type="entry name" value="PTS_IIC_cello"/>
</dbReference>
<evidence type="ECO:0000256" key="1">
    <source>
        <dbReference type="ARBA" id="ARBA00004651"/>
    </source>
</evidence>
<feature type="transmembrane region" description="Helical" evidence="9">
    <location>
        <begin position="286"/>
        <end position="307"/>
    </location>
</feature>
<name>A0A1T4NCE5_9FIRM</name>
<dbReference type="AlphaFoldDB" id="A0A1T4NCE5"/>
<evidence type="ECO:0000256" key="7">
    <source>
        <dbReference type="ARBA" id="ARBA00023136"/>
    </source>
</evidence>
<dbReference type="GO" id="GO:1901264">
    <property type="term" value="P:carbohydrate derivative transport"/>
    <property type="evidence" value="ECO:0007669"/>
    <property type="project" value="TreeGrafter"/>
</dbReference>
<feature type="transmembrane region" description="Helical" evidence="9">
    <location>
        <begin position="103"/>
        <end position="122"/>
    </location>
</feature>
<dbReference type="OrthoDB" id="1550290at2"/>
<comment type="subcellular location">
    <subcellularLocation>
        <location evidence="1">Cell membrane</location>
        <topology evidence="1">Multi-pass membrane protein</topology>
    </subcellularLocation>
</comment>
<keyword evidence="12" id="KW-1185">Reference proteome</keyword>
<evidence type="ECO:0000256" key="5">
    <source>
        <dbReference type="ARBA" id="ARBA00022692"/>
    </source>
</evidence>
<feature type="domain" description="PTS EIIC type-3" evidence="10">
    <location>
        <begin position="8"/>
        <end position="412"/>
    </location>
</feature>